<dbReference type="InterPro" id="IPR003378">
    <property type="entry name" value="Fringe-like_glycosylTrfase"/>
</dbReference>
<feature type="domain" description="Fringe-like glycosyltransferase" evidence="11">
    <location>
        <begin position="621"/>
        <end position="744"/>
    </location>
</feature>
<keyword evidence="6" id="KW-0735">Signal-anchor</keyword>
<dbReference type="Pfam" id="PF05679">
    <property type="entry name" value="CHGN"/>
    <property type="match status" value="1"/>
</dbReference>
<dbReference type="GO" id="GO:0008376">
    <property type="term" value="F:acetylgalactosaminyltransferase activity"/>
    <property type="evidence" value="ECO:0007669"/>
    <property type="project" value="InterPro"/>
</dbReference>
<comment type="subcellular location">
    <subcellularLocation>
        <location evidence="1">Golgi apparatus membrane</location>
        <topology evidence="1">Single-pass type II membrane protein</topology>
    </subcellularLocation>
</comment>
<keyword evidence="7 10" id="KW-1133">Transmembrane helix</keyword>
<evidence type="ECO:0000256" key="2">
    <source>
        <dbReference type="ARBA" id="ARBA00009239"/>
    </source>
</evidence>
<dbReference type="Pfam" id="PF02434">
    <property type="entry name" value="Fringe"/>
    <property type="match status" value="1"/>
</dbReference>
<dbReference type="InterPro" id="IPR029044">
    <property type="entry name" value="Nucleotide-diphossugar_trans"/>
</dbReference>
<dbReference type="GO" id="GO:0032580">
    <property type="term" value="C:Golgi cisterna membrane"/>
    <property type="evidence" value="ECO:0007669"/>
    <property type="project" value="InterPro"/>
</dbReference>
<feature type="transmembrane region" description="Helical" evidence="10">
    <location>
        <begin position="7"/>
        <end position="24"/>
    </location>
</feature>
<dbReference type="Gene3D" id="3.90.550.50">
    <property type="match status" value="1"/>
</dbReference>
<evidence type="ECO:0000256" key="6">
    <source>
        <dbReference type="ARBA" id="ARBA00022968"/>
    </source>
</evidence>
<dbReference type="SUPFAM" id="SSF53448">
    <property type="entry name" value="Nucleotide-diphospho-sugar transferases"/>
    <property type="match status" value="1"/>
</dbReference>
<evidence type="ECO:0000313" key="12">
    <source>
        <dbReference type="EMBL" id="CAE0729935.1"/>
    </source>
</evidence>
<evidence type="ECO:0000256" key="9">
    <source>
        <dbReference type="ARBA" id="ARBA00023136"/>
    </source>
</evidence>
<evidence type="ECO:0000256" key="8">
    <source>
        <dbReference type="ARBA" id="ARBA00023034"/>
    </source>
</evidence>
<dbReference type="AlphaFoldDB" id="A0A7S4AX79"/>
<evidence type="ECO:0000256" key="1">
    <source>
        <dbReference type="ARBA" id="ARBA00004323"/>
    </source>
</evidence>
<keyword evidence="9 10" id="KW-0472">Membrane</keyword>
<organism evidence="12">
    <name type="scientific">Pseudo-nitzschia australis</name>
    <dbReference type="NCBI Taxonomy" id="44445"/>
    <lineage>
        <taxon>Eukaryota</taxon>
        <taxon>Sar</taxon>
        <taxon>Stramenopiles</taxon>
        <taxon>Ochrophyta</taxon>
        <taxon>Bacillariophyta</taxon>
        <taxon>Bacillariophyceae</taxon>
        <taxon>Bacillariophycidae</taxon>
        <taxon>Bacillariales</taxon>
        <taxon>Bacillariaceae</taxon>
        <taxon>Pseudo-nitzschia</taxon>
    </lineage>
</organism>
<proteinExistence type="inferred from homology"/>
<evidence type="ECO:0000256" key="10">
    <source>
        <dbReference type="SAM" id="Phobius"/>
    </source>
</evidence>
<keyword evidence="5 10" id="KW-0812">Transmembrane</keyword>
<dbReference type="PANTHER" id="PTHR12369:SF11">
    <property type="entry name" value="HEXOSYLTRANSFERASE"/>
    <property type="match status" value="1"/>
</dbReference>
<dbReference type="Gene3D" id="3.90.550.10">
    <property type="entry name" value="Spore Coat Polysaccharide Biosynthesis Protein SpsA, Chain A"/>
    <property type="match status" value="1"/>
</dbReference>
<evidence type="ECO:0000256" key="3">
    <source>
        <dbReference type="ARBA" id="ARBA00022676"/>
    </source>
</evidence>
<sequence>MSWRIRLVVHGFIVAGLLCMISIYKKAIHDFHSSGNSALTYEYPRPESSQHGTSHRTRSRRLGFRGDAIVRRSERKIPAPIVVAPWTTLGKKTTSSSHSKKDKFELRSFVFVEPAKLDSEYGVPMTTVDTNELEKIKREATRRLCARSKKSSEYGQATLRCKENLDVLRCVSCSELDGTWYTAVSETGALFGRVSNGTSLHFPNYNDGPFMYQQLDIAVPISGEDEKLRRFAAKLGPSIKKFRSGLFGAKITIRLLVTRFPYETPAIGTKNLEEFRLHLTKAASLEDIADEVVFVPVEGISQFSRAKAVNALHRKTFHEDNSALAVIDVDLAIESKFFRNALTYTFPNASAYFPIMFSAYDPKSVEIVDKFIPNNKRYRFSDHHGNWRKFSFGMYVIAGSDAPHLSMDENFVGWGGEDNDFFSRVSKKLNIIRLHETGLTHVWHPKHCKLGGFVEKKYYQACIGSMAHYEGSQLGMYLKNLKENDRASFDEIMASAADKKDDNKNKNTNAESIIREADQMYEDNPTVFVGVISSRTNFDTRVKSIIKTWGDSQNVPEGTLLRFFVGAPPEDSQFYEKSMEEDIEYLAKSAGIKDLSMIVIMDGVIDNEYPPVRKNTAMIENMNKIVEAFESNTDAPSTFQWIYKVDDDAYVNFDGMLSFIRSRNAEGHHIYGERGTGRKEDREGLKKGGLVKPYCTGGPGYIMSRQIVKAAAPRFQECINEFDSSKYREYLWHSDSVIGICIFKATGAGCWDDDNDYYSHRFFRHNLKNEDPFISKSHLGETIAAHPFKDHSSMTKQHSRYIELTSALM</sequence>
<evidence type="ECO:0000256" key="5">
    <source>
        <dbReference type="ARBA" id="ARBA00022692"/>
    </source>
</evidence>
<evidence type="ECO:0000256" key="4">
    <source>
        <dbReference type="ARBA" id="ARBA00022679"/>
    </source>
</evidence>
<evidence type="ECO:0000259" key="11">
    <source>
        <dbReference type="Pfam" id="PF02434"/>
    </source>
</evidence>
<keyword evidence="3" id="KW-0328">Glycosyltransferase</keyword>
<comment type="similarity">
    <text evidence="2">Belongs to the chondroitin N-acetylgalactosaminyltransferase family.</text>
</comment>
<accession>A0A7S4AX79</accession>
<protein>
    <recommendedName>
        <fullName evidence="11">Fringe-like glycosyltransferase domain-containing protein</fullName>
    </recommendedName>
</protein>
<reference evidence="12" key="1">
    <citation type="submission" date="2021-01" db="EMBL/GenBank/DDBJ databases">
        <authorList>
            <person name="Corre E."/>
            <person name="Pelletier E."/>
            <person name="Niang G."/>
            <person name="Scheremetjew M."/>
            <person name="Finn R."/>
            <person name="Kale V."/>
            <person name="Holt S."/>
            <person name="Cochrane G."/>
            <person name="Meng A."/>
            <person name="Brown T."/>
            <person name="Cohen L."/>
        </authorList>
    </citation>
    <scope>NUCLEOTIDE SEQUENCE</scope>
    <source>
        <strain evidence="12">10249 10 AB</strain>
    </source>
</reference>
<dbReference type="PANTHER" id="PTHR12369">
    <property type="entry name" value="CHONDROITIN SYNTHASE"/>
    <property type="match status" value="1"/>
</dbReference>
<dbReference type="GO" id="GO:0000139">
    <property type="term" value="C:Golgi membrane"/>
    <property type="evidence" value="ECO:0007669"/>
    <property type="project" value="UniProtKB-SubCell"/>
</dbReference>
<dbReference type="InterPro" id="IPR051227">
    <property type="entry name" value="CS_glycosyltransferase"/>
</dbReference>
<dbReference type="InterPro" id="IPR008428">
    <property type="entry name" value="Chond_GalNAc"/>
</dbReference>
<keyword evidence="8" id="KW-0333">Golgi apparatus</keyword>
<dbReference type="EMBL" id="HBIX01034783">
    <property type="protein sequence ID" value="CAE0729935.1"/>
    <property type="molecule type" value="Transcribed_RNA"/>
</dbReference>
<keyword evidence="4" id="KW-0808">Transferase</keyword>
<evidence type="ECO:0000256" key="7">
    <source>
        <dbReference type="ARBA" id="ARBA00022989"/>
    </source>
</evidence>
<gene>
    <name evidence="12" type="ORF">PAUS00366_LOCUS22720</name>
</gene>
<name>A0A7S4AX79_9STRA</name>